<keyword evidence="12" id="KW-1185">Reference proteome</keyword>
<keyword evidence="8" id="KW-0862">Zinc</keyword>
<keyword evidence="7 11" id="KW-0378">Hydrolase</keyword>
<dbReference type="CDD" id="cd07723">
    <property type="entry name" value="hydroxyacylglutathione_hydrolase_MBL-fold"/>
    <property type="match status" value="1"/>
</dbReference>
<dbReference type="Proteomes" id="UP000053328">
    <property type="component" value="Unassembled WGS sequence"/>
</dbReference>
<dbReference type="STRING" id="91928.A0A0D2CD48"/>
<evidence type="ECO:0000256" key="4">
    <source>
        <dbReference type="ARBA" id="ARBA00006759"/>
    </source>
</evidence>
<proteinExistence type="inferred from homology"/>
<feature type="domain" description="Metallo-beta-lactamase" evidence="10">
    <location>
        <begin position="1"/>
        <end position="151"/>
    </location>
</feature>
<gene>
    <name evidence="11" type="ORF">PV08_02019</name>
</gene>
<reference evidence="11 12" key="1">
    <citation type="submission" date="2015-01" db="EMBL/GenBank/DDBJ databases">
        <title>The Genome Sequence of Exophiala spinifera CBS89968.</title>
        <authorList>
            <consortium name="The Broad Institute Genomics Platform"/>
            <person name="Cuomo C."/>
            <person name="de Hoog S."/>
            <person name="Gorbushina A."/>
            <person name="Stielow B."/>
            <person name="Teixiera M."/>
            <person name="Abouelleil A."/>
            <person name="Chapman S.B."/>
            <person name="Priest M."/>
            <person name="Young S.K."/>
            <person name="Wortman J."/>
            <person name="Nusbaum C."/>
            <person name="Birren B."/>
        </authorList>
    </citation>
    <scope>NUCLEOTIDE SEQUENCE [LARGE SCALE GENOMIC DNA]</scope>
    <source>
        <strain evidence="11 12">CBS 89968</strain>
    </source>
</reference>
<dbReference type="HOGENOM" id="CLU_030571_4_0_1"/>
<evidence type="ECO:0000256" key="9">
    <source>
        <dbReference type="ARBA" id="ARBA00031044"/>
    </source>
</evidence>
<dbReference type="EMBL" id="KN847492">
    <property type="protein sequence ID" value="KIW21439.1"/>
    <property type="molecule type" value="Genomic_DNA"/>
</dbReference>
<dbReference type="PANTHER" id="PTHR11935:SF94">
    <property type="entry name" value="TENZING NORGAY, ISOFORM C"/>
    <property type="match status" value="1"/>
</dbReference>
<evidence type="ECO:0000256" key="1">
    <source>
        <dbReference type="ARBA" id="ARBA00001623"/>
    </source>
</evidence>
<dbReference type="UniPathway" id="UPA00619">
    <property type="reaction ID" value="UER00676"/>
</dbReference>
<evidence type="ECO:0000256" key="6">
    <source>
        <dbReference type="ARBA" id="ARBA00022723"/>
    </source>
</evidence>
<dbReference type="RefSeq" id="XP_016241655.1">
    <property type="nucleotide sequence ID" value="XM_016376379.1"/>
</dbReference>
<dbReference type="VEuPathDB" id="FungiDB:PV08_02019"/>
<dbReference type="InterPro" id="IPR032282">
    <property type="entry name" value="HAGH_C"/>
</dbReference>
<dbReference type="Gene3D" id="3.60.15.10">
    <property type="entry name" value="Ribonuclease Z/Hydroxyacylglutathione hydrolase-like"/>
    <property type="match status" value="1"/>
</dbReference>
<dbReference type="GO" id="GO:0004416">
    <property type="term" value="F:hydroxyacylglutathione hydrolase activity"/>
    <property type="evidence" value="ECO:0007669"/>
    <property type="project" value="UniProtKB-EC"/>
</dbReference>
<dbReference type="Pfam" id="PF16123">
    <property type="entry name" value="HAGH_C"/>
    <property type="match status" value="1"/>
</dbReference>
<dbReference type="SUPFAM" id="SSF56281">
    <property type="entry name" value="Metallo-hydrolase/oxidoreductase"/>
    <property type="match status" value="1"/>
</dbReference>
<organism evidence="11 12">
    <name type="scientific">Exophiala spinifera</name>
    <dbReference type="NCBI Taxonomy" id="91928"/>
    <lineage>
        <taxon>Eukaryota</taxon>
        <taxon>Fungi</taxon>
        <taxon>Dikarya</taxon>
        <taxon>Ascomycota</taxon>
        <taxon>Pezizomycotina</taxon>
        <taxon>Eurotiomycetes</taxon>
        <taxon>Chaetothyriomycetidae</taxon>
        <taxon>Chaetothyriales</taxon>
        <taxon>Herpotrichiellaceae</taxon>
        <taxon>Exophiala</taxon>
    </lineage>
</organism>
<dbReference type="AlphaFoldDB" id="A0A0D2CD48"/>
<keyword evidence="6" id="KW-0479">Metal-binding</keyword>
<dbReference type="GeneID" id="27329102"/>
<dbReference type="SMART" id="SM00849">
    <property type="entry name" value="Lactamase_B"/>
    <property type="match status" value="1"/>
</dbReference>
<sequence length="230" mass="25128">MTPAFLAGLYRVTPVLAEKSSSLNLTAIMNTHHHWDHAGGNTKVLASLAAPVPVIGGKDCEAVTQTPAHNSTFSIGKNIEVTALHTPCHTQDSICWFMQDRATGERVVFTGDTLFIGGCGKFFEGNGAQMHRALNEVLAALPDDTKVYPGHEYTKSNVKFLKTVLAGNEALEKLARYAEENRETQGKFTIGQEKAHNAFMRVHTDEMKKVTGQTDPAAVMDKLREMKNAS</sequence>
<dbReference type="GO" id="GO:0046872">
    <property type="term" value="F:metal ion binding"/>
    <property type="evidence" value="ECO:0007669"/>
    <property type="project" value="UniProtKB-KW"/>
</dbReference>
<comment type="cofactor">
    <cofactor evidence="2">
        <name>Zn(2+)</name>
        <dbReference type="ChEBI" id="CHEBI:29105"/>
    </cofactor>
</comment>
<evidence type="ECO:0000313" key="11">
    <source>
        <dbReference type="EMBL" id="KIW21439.1"/>
    </source>
</evidence>
<accession>A0A0D2CD48</accession>
<dbReference type="InterPro" id="IPR001279">
    <property type="entry name" value="Metallo-B-lactamas"/>
</dbReference>
<evidence type="ECO:0000256" key="7">
    <source>
        <dbReference type="ARBA" id="ARBA00022801"/>
    </source>
</evidence>
<dbReference type="InterPro" id="IPR035680">
    <property type="entry name" value="Clx_II_MBL"/>
</dbReference>
<name>A0A0D2CD48_9EURO</name>
<dbReference type="PANTHER" id="PTHR11935">
    <property type="entry name" value="BETA LACTAMASE DOMAIN"/>
    <property type="match status" value="1"/>
</dbReference>
<dbReference type="OrthoDB" id="515692at2759"/>
<protein>
    <recommendedName>
        <fullName evidence="5">hydroxyacylglutathione hydrolase</fullName>
        <ecNumber evidence="5">3.1.2.6</ecNumber>
    </recommendedName>
    <alternativeName>
        <fullName evidence="9">Glyoxalase II</fullName>
    </alternativeName>
</protein>
<comment type="similarity">
    <text evidence="4">Belongs to the metallo-beta-lactamase superfamily. Glyoxalase II family.</text>
</comment>
<evidence type="ECO:0000256" key="3">
    <source>
        <dbReference type="ARBA" id="ARBA00004963"/>
    </source>
</evidence>
<dbReference type="InterPro" id="IPR036866">
    <property type="entry name" value="RibonucZ/Hydroxyglut_hydro"/>
</dbReference>
<dbReference type="Pfam" id="PF00753">
    <property type="entry name" value="Lactamase_B"/>
    <property type="match status" value="1"/>
</dbReference>
<comment type="catalytic activity">
    <reaction evidence="1">
        <text>an S-(2-hydroxyacyl)glutathione + H2O = a 2-hydroxy carboxylate + glutathione + H(+)</text>
        <dbReference type="Rhea" id="RHEA:21864"/>
        <dbReference type="ChEBI" id="CHEBI:15377"/>
        <dbReference type="ChEBI" id="CHEBI:15378"/>
        <dbReference type="ChEBI" id="CHEBI:57925"/>
        <dbReference type="ChEBI" id="CHEBI:58896"/>
        <dbReference type="ChEBI" id="CHEBI:71261"/>
        <dbReference type="EC" id="3.1.2.6"/>
    </reaction>
</comment>
<evidence type="ECO:0000256" key="8">
    <source>
        <dbReference type="ARBA" id="ARBA00022833"/>
    </source>
</evidence>
<dbReference type="EC" id="3.1.2.6" evidence="5"/>
<evidence type="ECO:0000256" key="5">
    <source>
        <dbReference type="ARBA" id="ARBA00011917"/>
    </source>
</evidence>
<comment type="pathway">
    <text evidence="3">Secondary metabolite metabolism; methylglyoxal degradation; (R)-lactate from methylglyoxal: step 2/2.</text>
</comment>
<evidence type="ECO:0000256" key="2">
    <source>
        <dbReference type="ARBA" id="ARBA00001947"/>
    </source>
</evidence>
<evidence type="ECO:0000313" key="12">
    <source>
        <dbReference type="Proteomes" id="UP000053328"/>
    </source>
</evidence>
<evidence type="ECO:0000259" key="10">
    <source>
        <dbReference type="SMART" id="SM00849"/>
    </source>
</evidence>